<dbReference type="AlphaFoldDB" id="A0A1H3PA80"/>
<gene>
    <name evidence="1" type="ORF">SAMN05216564_1214</name>
</gene>
<dbReference type="Proteomes" id="UP000199079">
    <property type="component" value="Unassembled WGS sequence"/>
</dbReference>
<protein>
    <submittedName>
        <fullName evidence="1">Uncharacterized protein</fullName>
    </submittedName>
</protein>
<evidence type="ECO:0000313" key="2">
    <source>
        <dbReference type="Proteomes" id="UP000199079"/>
    </source>
</evidence>
<organism evidence="1 2">
    <name type="scientific">Halopenitus persicus</name>
    <dbReference type="NCBI Taxonomy" id="1048396"/>
    <lineage>
        <taxon>Archaea</taxon>
        <taxon>Methanobacteriati</taxon>
        <taxon>Methanobacteriota</taxon>
        <taxon>Stenosarchaea group</taxon>
        <taxon>Halobacteria</taxon>
        <taxon>Halobacteriales</taxon>
        <taxon>Haloferacaceae</taxon>
        <taxon>Halopenitus</taxon>
    </lineage>
</organism>
<reference evidence="2" key="1">
    <citation type="submission" date="2016-10" db="EMBL/GenBank/DDBJ databases">
        <authorList>
            <person name="Varghese N."/>
            <person name="Submissions S."/>
        </authorList>
    </citation>
    <scope>NUCLEOTIDE SEQUENCE [LARGE SCALE GENOMIC DNA]</scope>
    <source>
        <strain evidence="2">DC30,IBRC 10041,KCTC 4046</strain>
    </source>
</reference>
<name>A0A1H3PA80_9EURY</name>
<evidence type="ECO:0000313" key="1">
    <source>
        <dbReference type="EMBL" id="SDY97299.1"/>
    </source>
</evidence>
<keyword evidence="2" id="KW-1185">Reference proteome</keyword>
<dbReference type="EMBL" id="FNPC01000021">
    <property type="protein sequence ID" value="SDY97299.1"/>
    <property type="molecule type" value="Genomic_DNA"/>
</dbReference>
<proteinExistence type="predicted"/>
<accession>A0A1H3PA80</accession>
<sequence length="243" mass="27673">MTYTPSVSAVYNQYTDDTYRNNSLRGCGRDAFFGAIYTLHKEYGILTANFKQISAGPIDHYYYTVPQGQTKNPRFHAQMLLSRYLSAIYRTIEVMKFCLATAAQTAPTDISIHPPMSPALSRWDSSSQTGKQPWNQACDNVMTRFTYLRGIRNAAVHASLKGFKLDYDSSNGTVLISIKPTQLDQDQALQGYDPQHKQATYSFTDTYLRFEDDTDEALHPVDNIFEYHNAIIEPFIKKFANEL</sequence>
<dbReference type="OrthoDB" id="372427at2157"/>
<dbReference type="RefSeq" id="WP_092735435.1">
    <property type="nucleotide sequence ID" value="NZ_FNPC01000021.1"/>
</dbReference>